<dbReference type="CDD" id="cd02947">
    <property type="entry name" value="TRX_family"/>
    <property type="match status" value="1"/>
</dbReference>
<comment type="caution">
    <text evidence="7">The sequence shown here is derived from an EMBL/GenBank/DDBJ whole genome shotgun (WGS) entry which is preliminary data.</text>
</comment>
<keyword evidence="8" id="KW-1185">Reference proteome</keyword>
<dbReference type="PANTHER" id="PTHR45663">
    <property type="entry name" value="GEO12009P1"/>
    <property type="match status" value="1"/>
</dbReference>
<dbReference type="Pfam" id="PF00085">
    <property type="entry name" value="Thioredoxin"/>
    <property type="match status" value="1"/>
</dbReference>
<name>A0A9P9Z9U1_9POAL</name>
<dbReference type="PROSITE" id="PS51352">
    <property type="entry name" value="THIOREDOXIN_2"/>
    <property type="match status" value="1"/>
</dbReference>
<sequence length="147" mass="15979">MKSDRDVLRRTQTSTEGTRMSTTDLTAATFADTITDNDIVLVDFWADWCGPCKQFAPTYDKASENHPDVVFGKIDTEAEQQLAAAANITSIPTLMAFREGVLVFSQPGALPPKGLEEVVTAVKGLDMDEVRAEIEKQKAAQGETPDA</sequence>
<organism evidence="7 8">
    <name type="scientific">Rhynchospora breviuscula</name>
    <dbReference type="NCBI Taxonomy" id="2022672"/>
    <lineage>
        <taxon>Eukaryota</taxon>
        <taxon>Viridiplantae</taxon>
        <taxon>Streptophyta</taxon>
        <taxon>Embryophyta</taxon>
        <taxon>Tracheophyta</taxon>
        <taxon>Spermatophyta</taxon>
        <taxon>Magnoliopsida</taxon>
        <taxon>Liliopsida</taxon>
        <taxon>Poales</taxon>
        <taxon>Cyperaceae</taxon>
        <taxon>Cyperoideae</taxon>
        <taxon>Rhynchosporeae</taxon>
        <taxon>Rhynchospora</taxon>
    </lineage>
</organism>
<evidence type="ECO:0000256" key="3">
    <source>
        <dbReference type="ARBA" id="ARBA00023157"/>
    </source>
</evidence>
<evidence type="ECO:0000313" key="7">
    <source>
        <dbReference type="EMBL" id="KAJ1684718.1"/>
    </source>
</evidence>
<feature type="domain" description="Thioredoxin" evidence="6">
    <location>
        <begin position="1"/>
        <end position="124"/>
    </location>
</feature>
<dbReference type="InterPro" id="IPR036249">
    <property type="entry name" value="Thioredoxin-like_sf"/>
</dbReference>
<evidence type="ECO:0000313" key="8">
    <source>
        <dbReference type="Proteomes" id="UP001151287"/>
    </source>
</evidence>
<keyword evidence="3" id="KW-1015">Disulfide bond</keyword>
<dbReference type="SUPFAM" id="SSF52833">
    <property type="entry name" value="Thioredoxin-like"/>
    <property type="match status" value="1"/>
</dbReference>
<evidence type="ECO:0000259" key="6">
    <source>
        <dbReference type="PROSITE" id="PS51352"/>
    </source>
</evidence>
<dbReference type="EMBL" id="JAMQYH010000009">
    <property type="protein sequence ID" value="KAJ1684718.1"/>
    <property type="molecule type" value="Genomic_DNA"/>
</dbReference>
<dbReference type="GO" id="GO:0005829">
    <property type="term" value="C:cytosol"/>
    <property type="evidence" value="ECO:0007669"/>
    <property type="project" value="TreeGrafter"/>
</dbReference>
<dbReference type="AlphaFoldDB" id="A0A9P9Z9U1"/>
<dbReference type="Proteomes" id="UP001151287">
    <property type="component" value="Unassembled WGS sequence"/>
</dbReference>
<dbReference type="PROSITE" id="PS00194">
    <property type="entry name" value="THIOREDOXIN_1"/>
    <property type="match status" value="1"/>
</dbReference>
<dbReference type="PANTHER" id="PTHR45663:SF40">
    <property type="entry name" value="THIOREDOXIN 2"/>
    <property type="match status" value="1"/>
</dbReference>
<dbReference type="InterPro" id="IPR013766">
    <property type="entry name" value="Thioredoxin_domain"/>
</dbReference>
<dbReference type="InterPro" id="IPR017937">
    <property type="entry name" value="Thioredoxin_CS"/>
</dbReference>
<evidence type="ECO:0000256" key="5">
    <source>
        <dbReference type="SAM" id="MobiDB-lite"/>
    </source>
</evidence>
<evidence type="ECO:0000256" key="1">
    <source>
        <dbReference type="ARBA" id="ARBA00022448"/>
    </source>
</evidence>
<feature type="region of interest" description="Disordered" evidence="5">
    <location>
        <begin position="1"/>
        <end position="20"/>
    </location>
</feature>
<dbReference type="InterPro" id="IPR005746">
    <property type="entry name" value="Thioredoxin"/>
</dbReference>
<dbReference type="NCBIfam" id="TIGR01068">
    <property type="entry name" value="thioredoxin"/>
    <property type="match status" value="1"/>
</dbReference>
<reference evidence="7" key="1">
    <citation type="journal article" date="2022" name="Cell">
        <title>Repeat-based holocentromeres influence genome architecture and karyotype evolution.</title>
        <authorList>
            <person name="Hofstatter P.G."/>
            <person name="Thangavel G."/>
            <person name="Lux T."/>
            <person name="Neumann P."/>
            <person name="Vondrak T."/>
            <person name="Novak P."/>
            <person name="Zhang M."/>
            <person name="Costa L."/>
            <person name="Castellani M."/>
            <person name="Scott A."/>
            <person name="Toegelov H."/>
            <person name="Fuchs J."/>
            <person name="Mata-Sucre Y."/>
            <person name="Dias Y."/>
            <person name="Vanzela A.L.L."/>
            <person name="Huettel B."/>
            <person name="Almeida C.C.S."/>
            <person name="Simkova H."/>
            <person name="Souza G."/>
            <person name="Pedrosa-Harand A."/>
            <person name="Macas J."/>
            <person name="Mayer K.F.X."/>
            <person name="Houben A."/>
            <person name="Marques A."/>
        </authorList>
    </citation>
    <scope>NUCLEOTIDE SEQUENCE</scope>
    <source>
        <strain evidence="7">RhyBre1mFocal</strain>
    </source>
</reference>
<evidence type="ECO:0000256" key="2">
    <source>
        <dbReference type="ARBA" id="ARBA00022982"/>
    </source>
</evidence>
<gene>
    <name evidence="7" type="ORF">LUZ63_019989</name>
</gene>
<evidence type="ECO:0000256" key="4">
    <source>
        <dbReference type="ARBA" id="ARBA00023284"/>
    </source>
</evidence>
<dbReference type="PRINTS" id="PR00421">
    <property type="entry name" value="THIOREDOXIN"/>
</dbReference>
<accession>A0A9P9Z9U1</accession>
<keyword evidence="4" id="KW-0676">Redox-active center</keyword>
<dbReference type="GO" id="GO:0015035">
    <property type="term" value="F:protein-disulfide reductase activity"/>
    <property type="evidence" value="ECO:0007669"/>
    <property type="project" value="InterPro"/>
</dbReference>
<keyword evidence="2" id="KW-0249">Electron transport</keyword>
<protein>
    <recommendedName>
        <fullName evidence="6">Thioredoxin domain-containing protein</fullName>
    </recommendedName>
</protein>
<feature type="compositionally biased region" description="Polar residues" evidence="5">
    <location>
        <begin position="10"/>
        <end position="20"/>
    </location>
</feature>
<keyword evidence="1" id="KW-0813">Transport</keyword>
<dbReference type="FunFam" id="3.40.30.10:FF:000155">
    <property type="entry name" value="Thioredoxin"/>
    <property type="match status" value="1"/>
</dbReference>
<proteinExistence type="predicted"/>
<dbReference type="OrthoDB" id="2121326at2759"/>
<dbReference type="Gene3D" id="3.40.30.10">
    <property type="entry name" value="Glutaredoxin"/>
    <property type="match status" value="1"/>
</dbReference>